<organism evidence="2 3">
    <name type="scientific">Eumeta variegata</name>
    <name type="common">Bagworm moth</name>
    <name type="synonym">Eumeta japonica</name>
    <dbReference type="NCBI Taxonomy" id="151549"/>
    <lineage>
        <taxon>Eukaryota</taxon>
        <taxon>Metazoa</taxon>
        <taxon>Ecdysozoa</taxon>
        <taxon>Arthropoda</taxon>
        <taxon>Hexapoda</taxon>
        <taxon>Insecta</taxon>
        <taxon>Pterygota</taxon>
        <taxon>Neoptera</taxon>
        <taxon>Endopterygota</taxon>
        <taxon>Lepidoptera</taxon>
        <taxon>Glossata</taxon>
        <taxon>Ditrysia</taxon>
        <taxon>Tineoidea</taxon>
        <taxon>Psychidae</taxon>
        <taxon>Oiketicinae</taxon>
        <taxon>Eumeta</taxon>
    </lineage>
</organism>
<dbReference type="OrthoDB" id="6159439at2759"/>
<feature type="compositionally biased region" description="Low complexity" evidence="1">
    <location>
        <begin position="149"/>
        <end position="162"/>
    </location>
</feature>
<feature type="compositionally biased region" description="Polar residues" evidence="1">
    <location>
        <begin position="31"/>
        <end position="43"/>
    </location>
</feature>
<evidence type="ECO:0000256" key="1">
    <source>
        <dbReference type="SAM" id="MobiDB-lite"/>
    </source>
</evidence>
<dbReference type="AlphaFoldDB" id="A0A4C1V657"/>
<dbReference type="Proteomes" id="UP000299102">
    <property type="component" value="Unassembled WGS sequence"/>
</dbReference>
<dbReference type="EMBL" id="BGZK01000287">
    <property type="protein sequence ID" value="GBP34328.1"/>
    <property type="molecule type" value="Genomic_DNA"/>
</dbReference>
<dbReference type="STRING" id="151549.A0A4C1V657"/>
<keyword evidence="3" id="KW-1185">Reference proteome</keyword>
<feature type="compositionally biased region" description="Basic and acidic residues" evidence="1">
    <location>
        <begin position="14"/>
        <end position="27"/>
    </location>
</feature>
<accession>A0A4C1V657</accession>
<feature type="region of interest" description="Disordered" evidence="1">
    <location>
        <begin position="1"/>
        <end position="51"/>
    </location>
</feature>
<feature type="compositionally biased region" description="Basic and acidic residues" evidence="1">
    <location>
        <begin position="134"/>
        <end position="148"/>
    </location>
</feature>
<protein>
    <submittedName>
        <fullName evidence="2">Uncharacterized protein</fullName>
    </submittedName>
</protein>
<evidence type="ECO:0000313" key="3">
    <source>
        <dbReference type="Proteomes" id="UP000299102"/>
    </source>
</evidence>
<evidence type="ECO:0000313" key="2">
    <source>
        <dbReference type="EMBL" id="GBP34328.1"/>
    </source>
</evidence>
<sequence>MSSQILPHTNMYHSRRDSGEVQEKAIEIDQDSNPGLTSGSNSPTHDHPKNLKFYQHQNSDDEKTILSHQTNKKSFCIDALLSKHIEPDQNLAQDKNHQKYLAFIQHTKNYIPRYNDAENYDNQIEHSTINKYEKYERPASRPSEDHRSQSGASSPRSGSPGSEDGNRSGCSSPPISPGVEGGQDEYEAYRPGIIPKPGLLPQNPALVAAQSALFYPPGSSHIPSGIPSAFHHPGADRVALHHMQLEWLARTGMLYHRIPELGVEVVTLQNPDRAVPPCTLPFVRRQTYLFRHFIHTSIASKLLRN</sequence>
<proteinExistence type="predicted"/>
<reference evidence="2 3" key="1">
    <citation type="journal article" date="2019" name="Commun. Biol.">
        <title>The bagworm genome reveals a unique fibroin gene that provides high tensile strength.</title>
        <authorList>
            <person name="Kono N."/>
            <person name="Nakamura H."/>
            <person name="Ohtoshi R."/>
            <person name="Tomita M."/>
            <person name="Numata K."/>
            <person name="Arakawa K."/>
        </authorList>
    </citation>
    <scope>NUCLEOTIDE SEQUENCE [LARGE SCALE GENOMIC DNA]</scope>
</reference>
<gene>
    <name evidence="2" type="ORF">EVAR_7379_1</name>
</gene>
<feature type="region of interest" description="Disordered" evidence="1">
    <location>
        <begin position="134"/>
        <end position="185"/>
    </location>
</feature>
<comment type="caution">
    <text evidence="2">The sequence shown here is derived from an EMBL/GenBank/DDBJ whole genome shotgun (WGS) entry which is preliminary data.</text>
</comment>
<name>A0A4C1V657_EUMVA</name>